<dbReference type="EMBL" id="MF417895">
    <property type="protein sequence ID" value="ASN69738.1"/>
    <property type="molecule type" value="Genomic_DNA"/>
</dbReference>
<dbReference type="EMBL" id="MF417909">
    <property type="protein sequence ID" value="ASN70576.1"/>
    <property type="molecule type" value="Genomic_DNA"/>
</dbReference>
<sequence length="74" mass="8613">MNIDNIRQFLDRYEDMSLKLHLDNGDNVEVEVLENTPSIAGILQVEKPEKIIVNLDRVVWIEYLNTSSEPPKFI</sequence>
<evidence type="ECO:0000313" key="2">
    <source>
        <dbReference type="EMBL" id="ASN70576.1"/>
    </source>
</evidence>
<accession>A0A2H4JDC2</accession>
<name>A0A2H4JDC2_9CAUD</name>
<reference evidence="2" key="1">
    <citation type="submission" date="2017-06" db="EMBL/GenBank/DDBJ databases">
        <title>Novel phages from South African skin metaviromes.</title>
        <authorList>
            <person name="van Zyl L.J."/>
            <person name="Abrahams Y."/>
            <person name="Stander E.A."/>
            <person name="Kirby B.M."/>
            <person name="Clavaud C."/>
            <person name="Farcet C."/>
            <person name="Breton L."/>
            <person name="Trindade M.I."/>
        </authorList>
    </citation>
    <scope>NUCLEOTIDE SEQUENCE</scope>
</reference>
<proteinExistence type="predicted"/>
<organism evidence="2">
    <name type="scientific">uncultured Caudovirales phage</name>
    <dbReference type="NCBI Taxonomy" id="2100421"/>
    <lineage>
        <taxon>Viruses</taxon>
        <taxon>Duplodnaviria</taxon>
        <taxon>Heunggongvirae</taxon>
        <taxon>Uroviricota</taxon>
        <taxon>Caudoviricetes</taxon>
        <taxon>Peduoviridae</taxon>
        <taxon>Maltschvirus</taxon>
        <taxon>Maltschvirus maltsch</taxon>
    </lineage>
</organism>
<gene>
    <name evidence="1" type="ORF">10AX1_30</name>
    <name evidence="2" type="ORF">10F7_9</name>
</gene>
<protein>
    <submittedName>
        <fullName evidence="2">Uncharacterized protein</fullName>
    </submittedName>
</protein>
<evidence type="ECO:0000313" key="1">
    <source>
        <dbReference type="EMBL" id="ASN69738.1"/>
    </source>
</evidence>